<feature type="compositionally biased region" description="Polar residues" evidence="1">
    <location>
        <begin position="1"/>
        <end position="11"/>
    </location>
</feature>
<gene>
    <name evidence="2" type="ORF">NDU88_003888</name>
</gene>
<dbReference type="EMBL" id="JANPWB010000014">
    <property type="protein sequence ID" value="KAJ1098781.1"/>
    <property type="molecule type" value="Genomic_DNA"/>
</dbReference>
<evidence type="ECO:0000313" key="2">
    <source>
        <dbReference type="EMBL" id="KAJ1098781.1"/>
    </source>
</evidence>
<reference evidence="2" key="1">
    <citation type="journal article" date="2022" name="bioRxiv">
        <title>Sequencing and chromosome-scale assembly of the giantPleurodeles waltlgenome.</title>
        <authorList>
            <person name="Brown T."/>
            <person name="Elewa A."/>
            <person name="Iarovenko S."/>
            <person name="Subramanian E."/>
            <person name="Araus A.J."/>
            <person name="Petzold A."/>
            <person name="Susuki M."/>
            <person name="Suzuki K.-i.T."/>
            <person name="Hayashi T."/>
            <person name="Toyoda A."/>
            <person name="Oliveira C."/>
            <person name="Osipova E."/>
            <person name="Leigh N.D."/>
            <person name="Simon A."/>
            <person name="Yun M.H."/>
        </authorList>
    </citation>
    <scope>NUCLEOTIDE SEQUENCE</scope>
    <source>
        <strain evidence="2">20211129_DDA</strain>
        <tissue evidence="2">Liver</tissue>
    </source>
</reference>
<dbReference type="Proteomes" id="UP001066276">
    <property type="component" value="Chromosome 10"/>
</dbReference>
<comment type="caution">
    <text evidence="2">The sequence shown here is derived from an EMBL/GenBank/DDBJ whole genome shotgun (WGS) entry which is preliminary data.</text>
</comment>
<feature type="region of interest" description="Disordered" evidence="1">
    <location>
        <begin position="1"/>
        <end position="28"/>
    </location>
</feature>
<dbReference type="AlphaFoldDB" id="A0AAV7M4P6"/>
<sequence>MHIQSQSSSNKAIMRSGREKNRPRPKGKIPLVMPSAVKAAAPVCRHFGALLPPDPLLAVGPYWAVRIAAGRGAGGPVPRPTLGGLFAPVLETAAVLWSPSVGDRGASICICPFGRLPFFCFSRAAACRLQVSCGAGEVPAAPGLDSAGARIGAGWMQFGSAEGLLAGQFWNVAWALPLVDWTVALVRRAGMLRW</sequence>
<evidence type="ECO:0000313" key="3">
    <source>
        <dbReference type="Proteomes" id="UP001066276"/>
    </source>
</evidence>
<accession>A0AAV7M4P6</accession>
<protein>
    <submittedName>
        <fullName evidence="2">Uncharacterized protein</fullName>
    </submittedName>
</protein>
<organism evidence="2 3">
    <name type="scientific">Pleurodeles waltl</name>
    <name type="common">Iberian ribbed newt</name>
    <dbReference type="NCBI Taxonomy" id="8319"/>
    <lineage>
        <taxon>Eukaryota</taxon>
        <taxon>Metazoa</taxon>
        <taxon>Chordata</taxon>
        <taxon>Craniata</taxon>
        <taxon>Vertebrata</taxon>
        <taxon>Euteleostomi</taxon>
        <taxon>Amphibia</taxon>
        <taxon>Batrachia</taxon>
        <taxon>Caudata</taxon>
        <taxon>Salamandroidea</taxon>
        <taxon>Salamandridae</taxon>
        <taxon>Pleurodelinae</taxon>
        <taxon>Pleurodeles</taxon>
    </lineage>
</organism>
<keyword evidence="3" id="KW-1185">Reference proteome</keyword>
<evidence type="ECO:0000256" key="1">
    <source>
        <dbReference type="SAM" id="MobiDB-lite"/>
    </source>
</evidence>
<name>A0AAV7M4P6_PLEWA</name>
<proteinExistence type="predicted"/>